<dbReference type="InterPro" id="IPR014054">
    <property type="entry name" value="Phage_regulatory_Rha"/>
</dbReference>
<feature type="domain" description="Antirepressor protein C-terminal" evidence="1">
    <location>
        <begin position="144"/>
        <end position="245"/>
    </location>
</feature>
<reference evidence="2 3" key="1">
    <citation type="submission" date="2012-01" db="EMBL/GenBank/DDBJ databases">
        <title>Complete sequence of chromosome of Clostridium pasteurianum BC1.</title>
        <authorList>
            <consortium name="US DOE Joint Genome Institute"/>
            <person name="Lucas S."/>
            <person name="Han J."/>
            <person name="Lapidus A."/>
            <person name="Cheng J.-F."/>
            <person name="Goodwin L."/>
            <person name="Pitluck S."/>
            <person name="Peters L."/>
            <person name="Mikhailova N."/>
            <person name="Teshima H."/>
            <person name="Detter J.C."/>
            <person name="Han C."/>
            <person name="Tapia R."/>
            <person name="Land M."/>
            <person name="Hauser L."/>
            <person name="Kyrpides N."/>
            <person name="Ivanova N."/>
            <person name="Pagani I."/>
            <person name="Dunn J."/>
            <person name="Taghavi S."/>
            <person name="Francis A."/>
            <person name="van der Lelie D."/>
            <person name="Woyke T."/>
        </authorList>
    </citation>
    <scope>NUCLEOTIDE SEQUENCE [LARGE SCALE GENOMIC DNA]</scope>
    <source>
        <strain evidence="2 3">BC1</strain>
    </source>
</reference>
<dbReference type="Pfam" id="PF09669">
    <property type="entry name" value="Phage_pRha"/>
    <property type="match status" value="1"/>
</dbReference>
<dbReference type="PATRIC" id="fig|86416.3.peg.2793"/>
<dbReference type="Pfam" id="PF03374">
    <property type="entry name" value="ANT"/>
    <property type="match status" value="1"/>
</dbReference>
<proteinExistence type="predicted"/>
<dbReference type="Proteomes" id="UP000013523">
    <property type="component" value="Chromosome"/>
</dbReference>
<dbReference type="GO" id="GO:0003677">
    <property type="term" value="F:DNA binding"/>
    <property type="evidence" value="ECO:0007669"/>
    <property type="project" value="InterPro"/>
</dbReference>
<dbReference type="RefSeq" id="WP_015615940.1">
    <property type="nucleotide sequence ID" value="NC_021182.1"/>
</dbReference>
<evidence type="ECO:0000313" key="2">
    <source>
        <dbReference type="EMBL" id="AGK97646.1"/>
    </source>
</evidence>
<dbReference type="AlphaFoldDB" id="R4K7G1"/>
<keyword evidence="3" id="KW-1185">Reference proteome</keyword>
<name>R4K7G1_CLOPA</name>
<dbReference type="STRING" id="86416.Clopa_2808"/>
<protein>
    <submittedName>
        <fullName evidence="2">Phage antirepressor KilAC-like protein</fullName>
    </submittedName>
</protein>
<gene>
    <name evidence="2" type="ORF">Clopa_2808</name>
</gene>
<organism evidence="2 3">
    <name type="scientific">Clostridium pasteurianum BC1</name>
    <dbReference type="NCBI Taxonomy" id="86416"/>
    <lineage>
        <taxon>Bacteria</taxon>
        <taxon>Bacillati</taxon>
        <taxon>Bacillota</taxon>
        <taxon>Clostridia</taxon>
        <taxon>Eubacteriales</taxon>
        <taxon>Clostridiaceae</taxon>
        <taxon>Clostridium</taxon>
    </lineage>
</organism>
<dbReference type="KEGG" id="cpas:Clopa_2808"/>
<evidence type="ECO:0000259" key="1">
    <source>
        <dbReference type="Pfam" id="PF03374"/>
    </source>
</evidence>
<dbReference type="eggNOG" id="COG3646">
    <property type="taxonomic scope" value="Bacteria"/>
</dbReference>
<dbReference type="OrthoDB" id="9812611at2"/>
<accession>R4K7G1</accession>
<evidence type="ECO:0000313" key="3">
    <source>
        <dbReference type="Proteomes" id="UP000013523"/>
    </source>
</evidence>
<dbReference type="HOGENOM" id="CLU_046670_7_4_9"/>
<dbReference type="InterPro" id="IPR005039">
    <property type="entry name" value="Ant_C"/>
</dbReference>
<dbReference type="EMBL" id="CP003261">
    <property type="protein sequence ID" value="AGK97646.1"/>
    <property type="molecule type" value="Genomic_DNA"/>
</dbReference>
<sequence length="252" mass="29144">MENILTIKGNETGVFTIDSREVAEMMGVTHDQILRKLDGAKDRRGIIEILTDNQMVASEYFIEYTYIDNSGKENKCYLFTKMGCEFIANKFTGEKGILFTAKYVQRFNDMEKQTNNPLQNYLNMSEEDRAIAFFTKSKEAKMLQAKLEENKEKVSFANNIESAKSNVSMKQFADLLNIKNFGRTKLFAWLRNNGYLNSNNEPYRRYVEQGIFETKEKVVQMGNFEKITITTFVTGKGQLYLHNKIIDDLKVA</sequence>